<evidence type="ECO:0000256" key="1">
    <source>
        <dbReference type="SAM" id="MobiDB-lite"/>
    </source>
</evidence>
<dbReference type="OrthoDB" id="640742at2759"/>
<comment type="caution">
    <text evidence="2">The sequence shown here is derived from an EMBL/GenBank/DDBJ whole genome shotgun (WGS) entry which is preliminary data.</text>
</comment>
<gene>
    <name evidence="2" type="ORF">ALEPTO_LOCUS5834</name>
</gene>
<protein>
    <submittedName>
        <fullName evidence="2">2532_t:CDS:1</fullName>
    </submittedName>
</protein>
<evidence type="ECO:0000313" key="3">
    <source>
        <dbReference type="Proteomes" id="UP000789508"/>
    </source>
</evidence>
<accession>A0A9N9AZ06</accession>
<reference evidence="2" key="1">
    <citation type="submission" date="2021-06" db="EMBL/GenBank/DDBJ databases">
        <authorList>
            <person name="Kallberg Y."/>
            <person name="Tangrot J."/>
            <person name="Rosling A."/>
        </authorList>
    </citation>
    <scope>NUCLEOTIDE SEQUENCE</scope>
    <source>
        <strain evidence="2">FL130A</strain>
    </source>
</reference>
<evidence type="ECO:0000313" key="2">
    <source>
        <dbReference type="EMBL" id="CAG8550113.1"/>
    </source>
</evidence>
<sequence>MSINEVPVIKQRPALPDLDKIQARAPRATIAASREKPDGTQGRNIRNRTVLF</sequence>
<organism evidence="2 3">
    <name type="scientific">Ambispora leptoticha</name>
    <dbReference type="NCBI Taxonomy" id="144679"/>
    <lineage>
        <taxon>Eukaryota</taxon>
        <taxon>Fungi</taxon>
        <taxon>Fungi incertae sedis</taxon>
        <taxon>Mucoromycota</taxon>
        <taxon>Glomeromycotina</taxon>
        <taxon>Glomeromycetes</taxon>
        <taxon>Archaeosporales</taxon>
        <taxon>Ambisporaceae</taxon>
        <taxon>Ambispora</taxon>
    </lineage>
</organism>
<dbReference type="Proteomes" id="UP000789508">
    <property type="component" value="Unassembled WGS sequence"/>
</dbReference>
<dbReference type="EMBL" id="CAJVPS010001775">
    <property type="protein sequence ID" value="CAG8550113.1"/>
    <property type="molecule type" value="Genomic_DNA"/>
</dbReference>
<proteinExistence type="predicted"/>
<keyword evidence="3" id="KW-1185">Reference proteome</keyword>
<name>A0A9N9AZ06_9GLOM</name>
<dbReference type="AlphaFoldDB" id="A0A9N9AZ06"/>
<feature type="region of interest" description="Disordered" evidence="1">
    <location>
        <begin position="32"/>
        <end position="52"/>
    </location>
</feature>